<dbReference type="Proteomes" id="UP000179807">
    <property type="component" value="Unassembled WGS sequence"/>
</dbReference>
<feature type="domain" description="Protein kinase" evidence="10">
    <location>
        <begin position="14"/>
        <end position="270"/>
    </location>
</feature>
<dbReference type="AlphaFoldDB" id="A0A1J4K7L3"/>
<evidence type="ECO:0000256" key="7">
    <source>
        <dbReference type="ARBA" id="ARBA00049014"/>
    </source>
</evidence>
<dbReference type="OrthoDB" id="4062651at2759"/>
<dbReference type="SMART" id="SM00220">
    <property type="entry name" value="S_TKc"/>
    <property type="match status" value="1"/>
</dbReference>
<evidence type="ECO:0000256" key="5">
    <source>
        <dbReference type="ARBA" id="ARBA00038035"/>
    </source>
</evidence>
<name>A0A1J4K7L3_9EUKA</name>
<proteinExistence type="inferred from homology"/>
<dbReference type="SUPFAM" id="SSF56112">
    <property type="entry name" value="Protein kinase-like (PK-like)"/>
    <property type="match status" value="1"/>
</dbReference>
<dbReference type="InterPro" id="IPR008271">
    <property type="entry name" value="Ser/Thr_kinase_AS"/>
</dbReference>
<evidence type="ECO:0000313" key="11">
    <source>
        <dbReference type="EMBL" id="OHT07473.1"/>
    </source>
</evidence>
<sequence>MEMLKETSFDMSKYTKICTLGGGACGEVNLLRENETGIFRAIKISRFKANNGAPLLYFMREVQTLSENKHPTIMQIVKYGLPETDKQFYPWIEMEFIPGGTLFDLIARAYENKVSIDPTRVLIILFGTAYSLAFLHHRNVIHRDIKSSNILLDENLEPHLADFGFARDIIPEITKLSRPRTVNYAPPEMFDEKIDYDARCDVYSLGMMMYEVLNLNIPFAGLPESQIAKNIMNGNIPRLDESSPYYDLFIQCTQVSFQQRPVMLDVARYLNDLSRVIPGIDIKTFDSYRDRITYYDQSPYPIYEHGTLENIQRAAAFSTDAMHQLGWIYFHGAGVPQDNMKAIEYFSMACELNNEKALESLIGLIDEEKLPMWNEDKYEEYVSKLEQIQE</sequence>
<gene>
    <name evidence="11" type="ORF">TRFO_24291</name>
</gene>
<dbReference type="PROSITE" id="PS00108">
    <property type="entry name" value="PROTEIN_KINASE_ST"/>
    <property type="match status" value="1"/>
</dbReference>
<dbReference type="PANTHER" id="PTHR48013">
    <property type="entry name" value="DUAL SPECIFICITY MITOGEN-ACTIVATED PROTEIN KINASE KINASE 5-RELATED"/>
    <property type="match status" value="1"/>
</dbReference>
<dbReference type="SUPFAM" id="SSF81901">
    <property type="entry name" value="HCP-like"/>
    <property type="match status" value="1"/>
</dbReference>
<comment type="catalytic activity">
    <reaction evidence="9">
        <text>L-tyrosyl-[protein] + ATP = O-phospho-L-tyrosyl-[protein] + ADP + H(+)</text>
        <dbReference type="Rhea" id="RHEA:10596"/>
        <dbReference type="Rhea" id="RHEA-COMP:10136"/>
        <dbReference type="Rhea" id="RHEA-COMP:20101"/>
        <dbReference type="ChEBI" id="CHEBI:15378"/>
        <dbReference type="ChEBI" id="CHEBI:30616"/>
        <dbReference type="ChEBI" id="CHEBI:46858"/>
        <dbReference type="ChEBI" id="CHEBI:61978"/>
        <dbReference type="ChEBI" id="CHEBI:456216"/>
        <dbReference type="EC" id="2.7.12.2"/>
    </reaction>
</comment>
<evidence type="ECO:0000256" key="3">
    <source>
        <dbReference type="ARBA" id="ARBA00022777"/>
    </source>
</evidence>
<dbReference type="InterPro" id="IPR000719">
    <property type="entry name" value="Prot_kinase_dom"/>
</dbReference>
<comment type="caution">
    <text evidence="11">The sequence shown here is derived from an EMBL/GenBank/DDBJ whole genome shotgun (WGS) entry which is preliminary data.</text>
</comment>
<keyword evidence="2" id="KW-0547">Nucleotide-binding</keyword>
<dbReference type="InterPro" id="IPR011009">
    <property type="entry name" value="Kinase-like_dom_sf"/>
</dbReference>
<keyword evidence="3" id="KW-0418">Kinase</keyword>
<evidence type="ECO:0000259" key="10">
    <source>
        <dbReference type="PROSITE" id="PS50011"/>
    </source>
</evidence>
<organism evidence="11 12">
    <name type="scientific">Tritrichomonas foetus</name>
    <dbReference type="NCBI Taxonomy" id="1144522"/>
    <lineage>
        <taxon>Eukaryota</taxon>
        <taxon>Metamonada</taxon>
        <taxon>Parabasalia</taxon>
        <taxon>Tritrichomonadida</taxon>
        <taxon>Tritrichomonadidae</taxon>
        <taxon>Tritrichomonas</taxon>
    </lineage>
</organism>
<dbReference type="Gene3D" id="1.25.40.10">
    <property type="entry name" value="Tetratricopeptide repeat domain"/>
    <property type="match status" value="1"/>
</dbReference>
<dbReference type="Pfam" id="PF00069">
    <property type="entry name" value="Pkinase"/>
    <property type="match status" value="1"/>
</dbReference>
<keyword evidence="4" id="KW-0067">ATP-binding</keyword>
<evidence type="ECO:0000256" key="2">
    <source>
        <dbReference type="ARBA" id="ARBA00022741"/>
    </source>
</evidence>
<evidence type="ECO:0000256" key="8">
    <source>
        <dbReference type="ARBA" id="ARBA00049299"/>
    </source>
</evidence>
<evidence type="ECO:0000313" key="12">
    <source>
        <dbReference type="Proteomes" id="UP000179807"/>
    </source>
</evidence>
<evidence type="ECO:0000256" key="6">
    <source>
        <dbReference type="ARBA" id="ARBA00038999"/>
    </source>
</evidence>
<protein>
    <recommendedName>
        <fullName evidence="6">mitogen-activated protein kinase kinase</fullName>
        <ecNumber evidence="6">2.7.12.2</ecNumber>
    </recommendedName>
</protein>
<comment type="similarity">
    <text evidence="5">Belongs to the protein kinase superfamily. STE Ser/Thr protein kinase family. MAP kinase kinase subfamily.</text>
</comment>
<reference evidence="11" key="1">
    <citation type="submission" date="2016-10" db="EMBL/GenBank/DDBJ databases">
        <authorList>
            <person name="Benchimol M."/>
            <person name="Almeida L.G."/>
            <person name="Vasconcelos A.T."/>
            <person name="Perreira-Neves A."/>
            <person name="Rosa I.A."/>
            <person name="Tasca T."/>
            <person name="Bogo M.R."/>
            <person name="de Souza W."/>
        </authorList>
    </citation>
    <scope>NUCLEOTIDE SEQUENCE [LARGE SCALE GENOMIC DNA]</scope>
    <source>
        <strain evidence="11">K</strain>
    </source>
</reference>
<keyword evidence="12" id="KW-1185">Reference proteome</keyword>
<dbReference type="Pfam" id="PF08238">
    <property type="entry name" value="Sel1"/>
    <property type="match status" value="1"/>
</dbReference>
<dbReference type="PROSITE" id="PS50011">
    <property type="entry name" value="PROTEIN_KINASE_DOM"/>
    <property type="match status" value="1"/>
</dbReference>
<evidence type="ECO:0000256" key="9">
    <source>
        <dbReference type="ARBA" id="ARBA00051693"/>
    </source>
</evidence>
<evidence type="ECO:0000256" key="1">
    <source>
        <dbReference type="ARBA" id="ARBA00022679"/>
    </source>
</evidence>
<dbReference type="RefSeq" id="XP_068360609.1">
    <property type="nucleotide sequence ID" value="XM_068503670.1"/>
</dbReference>
<comment type="catalytic activity">
    <reaction evidence="7">
        <text>L-seryl-[protein] + ATP = O-phospho-L-seryl-[protein] + ADP + H(+)</text>
        <dbReference type="Rhea" id="RHEA:17989"/>
        <dbReference type="Rhea" id="RHEA-COMP:9863"/>
        <dbReference type="Rhea" id="RHEA-COMP:11604"/>
        <dbReference type="ChEBI" id="CHEBI:15378"/>
        <dbReference type="ChEBI" id="CHEBI:29999"/>
        <dbReference type="ChEBI" id="CHEBI:30616"/>
        <dbReference type="ChEBI" id="CHEBI:83421"/>
        <dbReference type="ChEBI" id="CHEBI:456216"/>
        <dbReference type="EC" id="2.7.12.2"/>
    </reaction>
</comment>
<accession>A0A1J4K7L3</accession>
<dbReference type="InterPro" id="IPR006597">
    <property type="entry name" value="Sel1-like"/>
</dbReference>
<evidence type="ECO:0000256" key="4">
    <source>
        <dbReference type="ARBA" id="ARBA00022840"/>
    </source>
</evidence>
<dbReference type="VEuPathDB" id="TrichDB:TRFO_24291"/>
<dbReference type="EMBL" id="MLAK01000695">
    <property type="protein sequence ID" value="OHT07473.1"/>
    <property type="molecule type" value="Genomic_DNA"/>
</dbReference>
<dbReference type="InterPro" id="IPR011990">
    <property type="entry name" value="TPR-like_helical_dom_sf"/>
</dbReference>
<dbReference type="GO" id="GO:0004708">
    <property type="term" value="F:MAP kinase kinase activity"/>
    <property type="evidence" value="ECO:0007669"/>
    <property type="project" value="UniProtKB-EC"/>
</dbReference>
<dbReference type="PANTHER" id="PTHR48013:SF9">
    <property type="entry name" value="DUAL SPECIFICITY MITOGEN-ACTIVATED PROTEIN KINASE KINASE 5"/>
    <property type="match status" value="1"/>
</dbReference>
<keyword evidence="1" id="KW-0808">Transferase</keyword>
<comment type="catalytic activity">
    <reaction evidence="8">
        <text>L-threonyl-[protein] + ATP = O-phospho-L-threonyl-[protein] + ADP + H(+)</text>
        <dbReference type="Rhea" id="RHEA:46608"/>
        <dbReference type="Rhea" id="RHEA-COMP:11060"/>
        <dbReference type="Rhea" id="RHEA-COMP:11605"/>
        <dbReference type="ChEBI" id="CHEBI:15378"/>
        <dbReference type="ChEBI" id="CHEBI:30013"/>
        <dbReference type="ChEBI" id="CHEBI:30616"/>
        <dbReference type="ChEBI" id="CHEBI:61977"/>
        <dbReference type="ChEBI" id="CHEBI:456216"/>
        <dbReference type="EC" id="2.7.12.2"/>
    </reaction>
</comment>
<dbReference type="GeneID" id="94838374"/>
<dbReference type="SMART" id="SM00671">
    <property type="entry name" value="SEL1"/>
    <property type="match status" value="1"/>
</dbReference>
<dbReference type="Gene3D" id="1.10.510.10">
    <property type="entry name" value="Transferase(Phosphotransferase) domain 1"/>
    <property type="match status" value="1"/>
</dbReference>
<dbReference type="EC" id="2.7.12.2" evidence="6"/>
<dbReference type="GO" id="GO:0005524">
    <property type="term" value="F:ATP binding"/>
    <property type="evidence" value="ECO:0007669"/>
    <property type="project" value="UniProtKB-KW"/>
</dbReference>